<comment type="caution">
    <text evidence="2">The sequence shown here is derived from an EMBL/GenBank/DDBJ whole genome shotgun (WGS) entry which is preliminary data.</text>
</comment>
<dbReference type="SUPFAM" id="SSF54909">
    <property type="entry name" value="Dimeric alpha+beta barrel"/>
    <property type="match status" value="1"/>
</dbReference>
<organism evidence="2 3">
    <name type="scientific">Sphingomonas brevis</name>
    <dbReference type="NCBI Taxonomy" id="2908206"/>
    <lineage>
        <taxon>Bacteria</taxon>
        <taxon>Pseudomonadati</taxon>
        <taxon>Pseudomonadota</taxon>
        <taxon>Alphaproteobacteria</taxon>
        <taxon>Sphingomonadales</taxon>
        <taxon>Sphingomonadaceae</taxon>
        <taxon>Sphingomonas</taxon>
    </lineage>
</organism>
<evidence type="ECO:0000259" key="1">
    <source>
        <dbReference type="Pfam" id="PF07045"/>
    </source>
</evidence>
<dbReference type="Pfam" id="PF07045">
    <property type="entry name" value="DUF1330"/>
    <property type="match status" value="1"/>
</dbReference>
<feature type="domain" description="DUF1330" evidence="1">
    <location>
        <begin position="6"/>
        <end position="98"/>
    </location>
</feature>
<dbReference type="PANTHER" id="PTHR41521">
    <property type="match status" value="1"/>
</dbReference>
<dbReference type="InterPro" id="IPR011008">
    <property type="entry name" value="Dimeric_a/b-barrel"/>
</dbReference>
<sequence length="98" mass="10773">MMSRTLVVATIRFKDKDRYDRYAAAFPAVFHGSGGAVLAAAEEPLQMSGPSSDVEKIVVLRFDSEDAARTFLNSPDYLRIAEDRDAGAEVTSWIVKGF</sequence>
<name>A0ABT0SAC6_9SPHN</name>
<evidence type="ECO:0000313" key="3">
    <source>
        <dbReference type="Proteomes" id="UP001165383"/>
    </source>
</evidence>
<dbReference type="Proteomes" id="UP001165383">
    <property type="component" value="Unassembled WGS sequence"/>
</dbReference>
<dbReference type="RefSeq" id="WP_249915752.1">
    <property type="nucleotide sequence ID" value="NZ_JAMGBB010000001.1"/>
</dbReference>
<accession>A0ABT0SAC6</accession>
<gene>
    <name evidence="2" type="ORF">LZ518_09490</name>
</gene>
<dbReference type="Gene3D" id="3.30.70.100">
    <property type="match status" value="1"/>
</dbReference>
<evidence type="ECO:0000313" key="2">
    <source>
        <dbReference type="EMBL" id="MCL6741361.1"/>
    </source>
</evidence>
<dbReference type="EMBL" id="JAMGBB010000001">
    <property type="protein sequence ID" value="MCL6741361.1"/>
    <property type="molecule type" value="Genomic_DNA"/>
</dbReference>
<protein>
    <submittedName>
        <fullName evidence="2">DUF1330 domain-containing protein</fullName>
    </submittedName>
</protein>
<keyword evidence="3" id="KW-1185">Reference proteome</keyword>
<dbReference type="PANTHER" id="PTHR41521:SF4">
    <property type="entry name" value="BLR0684 PROTEIN"/>
    <property type="match status" value="1"/>
</dbReference>
<reference evidence="2" key="1">
    <citation type="submission" date="2022-05" db="EMBL/GenBank/DDBJ databases">
        <authorList>
            <person name="Jo J.-H."/>
            <person name="Im W.-T."/>
        </authorList>
    </citation>
    <scope>NUCLEOTIDE SEQUENCE</scope>
    <source>
        <strain evidence="2">RB56-2</strain>
    </source>
</reference>
<proteinExistence type="predicted"/>
<dbReference type="InterPro" id="IPR010753">
    <property type="entry name" value="DUF1330"/>
</dbReference>